<dbReference type="PANTHER" id="PTHR36932">
    <property type="entry name" value="CAPSULAR POLYSACCHARIDE BIOSYNTHESIS PROTEIN"/>
    <property type="match status" value="1"/>
</dbReference>
<evidence type="ECO:0000313" key="1">
    <source>
        <dbReference type="EMBL" id="GAA0619770.1"/>
    </source>
</evidence>
<accession>A0ABP3S176</accession>
<proteinExistence type="predicted"/>
<dbReference type="EMBL" id="BAAAGA010000002">
    <property type="protein sequence ID" value="GAA0619770.1"/>
    <property type="molecule type" value="Genomic_DNA"/>
</dbReference>
<protein>
    <submittedName>
        <fullName evidence="1">Adenylate synthase</fullName>
    </submittedName>
</protein>
<gene>
    <name evidence="1" type="ORF">GCM10009422_14200</name>
</gene>
<evidence type="ECO:0000313" key="2">
    <source>
        <dbReference type="Proteomes" id="UP001501352"/>
    </source>
</evidence>
<dbReference type="InterPro" id="IPR042099">
    <property type="entry name" value="ANL_N_sf"/>
</dbReference>
<dbReference type="Gene3D" id="3.40.50.12780">
    <property type="entry name" value="N-terminal domain of ligase-like"/>
    <property type="match status" value="1"/>
</dbReference>
<dbReference type="Proteomes" id="UP001501352">
    <property type="component" value="Unassembled WGS sequence"/>
</dbReference>
<dbReference type="PANTHER" id="PTHR36932:SF1">
    <property type="entry name" value="CAPSULAR POLYSACCHARIDE BIOSYNTHESIS PROTEIN"/>
    <property type="match status" value="1"/>
</dbReference>
<dbReference type="RefSeq" id="WP_343792124.1">
    <property type="nucleotide sequence ID" value="NZ_BAAAGA010000002.1"/>
</dbReference>
<name>A0ABP3S176_9CAUL</name>
<sequence length="418" mass="45412">MATVDRSAVLKSWIAARWSAARLRTRPDIEARQARLWTRMTPVIARTPAVAHLAGQPLEAFPIVSPDEERRDFDQWNTLGLTRAEAEAAAREAETGGAGEVRPGVSAGFSSGSSGGLRGLFLSSPAERAEYLGHLIARLLPRLALIRGARIALCLRATSSLYSDVTGAGPFRFLFLGLETPGDERVERLAAFGPDVVIAPSHVLADLARRVETGASWTPRRLLQGAEPMGDAERDWIEAVLESRPAPIYQATEGFLAAPCRLGTLHLNEDVMVVEREAVAGTNRFVPIITDLRRVTQPMVRVRLGDLLEPTTCICRSPLQAIRPVEGRLEDLWRWGGITIPPRAVDDAVCEALGAEAEWRAVAGPGGVMVQAVPDDVTAAADSVRELLRRRGLELPVTAGGPPPEIVVKRRRVRWIDG</sequence>
<organism evidence="1 2">
    <name type="scientific">Brevundimonas kwangchunensis</name>
    <dbReference type="NCBI Taxonomy" id="322163"/>
    <lineage>
        <taxon>Bacteria</taxon>
        <taxon>Pseudomonadati</taxon>
        <taxon>Pseudomonadota</taxon>
        <taxon>Alphaproteobacteria</taxon>
        <taxon>Caulobacterales</taxon>
        <taxon>Caulobacteraceae</taxon>
        <taxon>Brevundimonas</taxon>
    </lineage>
</organism>
<reference evidence="2" key="1">
    <citation type="journal article" date="2019" name="Int. J. Syst. Evol. Microbiol.">
        <title>The Global Catalogue of Microorganisms (GCM) 10K type strain sequencing project: providing services to taxonomists for standard genome sequencing and annotation.</title>
        <authorList>
            <consortium name="The Broad Institute Genomics Platform"/>
            <consortium name="The Broad Institute Genome Sequencing Center for Infectious Disease"/>
            <person name="Wu L."/>
            <person name="Ma J."/>
        </authorList>
    </citation>
    <scope>NUCLEOTIDE SEQUENCE [LARGE SCALE GENOMIC DNA]</scope>
    <source>
        <strain evidence="2">JCM 12928</strain>
    </source>
</reference>
<keyword evidence="2" id="KW-1185">Reference proteome</keyword>
<comment type="caution">
    <text evidence="1">The sequence shown here is derived from an EMBL/GenBank/DDBJ whole genome shotgun (WGS) entry which is preliminary data.</text>
</comment>
<dbReference type="InterPro" id="IPR053158">
    <property type="entry name" value="CapK_Type1_Caps_Biosynth"/>
</dbReference>